<reference evidence="2" key="1">
    <citation type="submission" date="2021-01" db="EMBL/GenBank/DDBJ databases">
        <title>Phytophthora aleatoria, a newly-described species from Pinus radiata is distinct from Phytophthora cactorum isolates based on comparative genomics.</title>
        <authorList>
            <person name="Mcdougal R."/>
            <person name="Panda P."/>
            <person name="Williams N."/>
            <person name="Studholme D.J."/>
        </authorList>
    </citation>
    <scope>NUCLEOTIDE SEQUENCE</scope>
    <source>
        <strain evidence="2">NZFS 4037</strain>
    </source>
</reference>
<accession>A0A8J5MCC7</accession>
<name>A0A8J5MCC7_9STRA</name>
<evidence type="ECO:0000313" key="2">
    <source>
        <dbReference type="EMBL" id="KAG6945410.1"/>
    </source>
</evidence>
<feature type="compositionally biased region" description="Pro residues" evidence="1">
    <location>
        <begin position="81"/>
        <end position="90"/>
    </location>
</feature>
<feature type="region of interest" description="Disordered" evidence="1">
    <location>
        <begin position="77"/>
        <end position="105"/>
    </location>
</feature>
<dbReference type="Proteomes" id="UP000709295">
    <property type="component" value="Unassembled WGS sequence"/>
</dbReference>
<proteinExistence type="predicted"/>
<evidence type="ECO:0000256" key="1">
    <source>
        <dbReference type="SAM" id="MobiDB-lite"/>
    </source>
</evidence>
<gene>
    <name evidence="2" type="ORF">JG688_00016572</name>
</gene>
<dbReference type="EMBL" id="JAENGY010002113">
    <property type="protein sequence ID" value="KAG6945410.1"/>
    <property type="molecule type" value="Genomic_DNA"/>
</dbReference>
<dbReference type="AlphaFoldDB" id="A0A8J5MCC7"/>
<organism evidence="2 3">
    <name type="scientific">Phytophthora aleatoria</name>
    <dbReference type="NCBI Taxonomy" id="2496075"/>
    <lineage>
        <taxon>Eukaryota</taxon>
        <taxon>Sar</taxon>
        <taxon>Stramenopiles</taxon>
        <taxon>Oomycota</taxon>
        <taxon>Peronosporomycetes</taxon>
        <taxon>Peronosporales</taxon>
        <taxon>Peronosporaceae</taxon>
        <taxon>Phytophthora</taxon>
    </lineage>
</organism>
<sequence length="143" mass="15613">AHKFFRRRRQGAGADCFSVREREGLRISWDYVARRMRTQRTAKQPRLRLASLKRTYGKSTRAFPPCFFGGLVPRRLLTASGPPPPPPPASPLAQPTRSPSQHDQHLIACEQTRGALRGRPAIGTGAAGGSCCSSIVGVVGCQY</sequence>
<protein>
    <submittedName>
        <fullName evidence="2">Uncharacterized protein</fullName>
    </submittedName>
</protein>
<comment type="caution">
    <text evidence="2">The sequence shown here is derived from an EMBL/GenBank/DDBJ whole genome shotgun (WGS) entry which is preliminary data.</text>
</comment>
<evidence type="ECO:0000313" key="3">
    <source>
        <dbReference type="Proteomes" id="UP000709295"/>
    </source>
</evidence>
<keyword evidence="3" id="KW-1185">Reference proteome</keyword>
<feature type="non-terminal residue" evidence="2">
    <location>
        <position position="1"/>
    </location>
</feature>